<dbReference type="GeneID" id="7840102"/>
<protein>
    <submittedName>
        <fullName evidence="2">Uncharacterized protein</fullName>
    </submittedName>
</protein>
<dbReference type="OrthoDB" id="10673735at2759"/>
<accession>I7M172</accession>
<dbReference type="RefSeq" id="XP_001015869.2">
    <property type="nucleotide sequence ID" value="XM_001015869.2"/>
</dbReference>
<dbReference type="EMBL" id="GG662703">
    <property type="protein sequence ID" value="EAR95624.2"/>
    <property type="molecule type" value="Genomic_DNA"/>
</dbReference>
<feature type="compositionally biased region" description="Acidic residues" evidence="1">
    <location>
        <begin position="375"/>
        <end position="392"/>
    </location>
</feature>
<evidence type="ECO:0000313" key="2">
    <source>
        <dbReference type="EMBL" id="EAR95624.2"/>
    </source>
</evidence>
<evidence type="ECO:0000256" key="1">
    <source>
        <dbReference type="SAM" id="MobiDB-lite"/>
    </source>
</evidence>
<reference evidence="3" key="1">
    <citation type="journal article" date="2006" name="PLoS Biol.">
        <title>Macronuclear genome sequence of the ciliate Tetrahymena thermophila, a model eukaryote.</title>
        <authorList>
            <person name="Eisen J.A."/>
            <person name="Coyne R.S."/>
            <person name="Wu M."/>
            <person name="Wu D."/>
            <person name="Thiagarajan M."/>
            <person name="Wortman J.R."/>
            <person name="Badger J.H."/>
            <person name="Ren Q."/>
            <person name="Amedeo P."/>
            <person name="Jones K.M."/>
            <person name="Tallon L.J."/>
            <person name="Delcher A.L."/>
            <person name="Salzberg S.L."/>
            <person name="Silva J.C."/>
            <person name="Haas B.J."/>
            <person name="Majoros W.H."/>
            <person name="Farzad M."/>
            <person name="Carlton J.M."/>
            <person name="Smith R.K. Jr."/>
            <person name="Garg J."/>
            <person name="Pearlman R.E."/>
            <person name="Karrer K.M."/>
            <person name="Sun L."/>
            <person name="Manning G."/>
            <person name="Elde N.C."/>
            <person name="Turkewitz A.P."/>
            <person name="Asai D.J."/>
            <person name="Wilkes D.E."/>
            <person name="Wang Y."/>
            <person name="Cai H."/>
            <person name="Collins K."/>
            <person name="Stewart B.A."/>
            <person name="Lee S.R."/>
            <person name="Wilamowska K."/>
            <person name="Weinberg Z."/>
            <person name="Ruzzo W.L."/>
            <person name="Wloga D."/>
            <person name="Gaertig J."/>
            <person name="Frankel J."/>
            <person name="Tsao C.-C."/>
            <person name="Gorovsky M.A."/>
            <person name="Keeling P.J."/>
            <person name="Waller R.F."/>
            <person name="Patron N.J."/>
            <person name="Cherry J.M."/>
            <person name="Stover N.A."/>
            <person name="Krieger C.J."/>
            <person name="del Toro C."/>
            <person name="Ryder H.F."/>
            <person name="Williamson S.C."/>
            <person name="Barbeau R.A."/>
            <person name="Hamilton E.P."/>
            <person name="Orias E."/>
        </authorList>
    </citation>
    <scope>NUCLEOTIDE SEQUENCE [LARGE SCALE GENOMIC DNA]</scope>
    <source>
        <strain evidence="3">SB210</strain>
    </source>
</reference>
<feature type="region of interest" description="Disordered" evidence="1">
    <location>
        <begin position="375"/>
        <end position="399"/>
    </location>
</feature>
<evidence type="ECO:0000313" key="3">
    <source>
        <dbReference type="Proteomes" id="UP000009168"/>
    </source>
</evidence>
<dbReference type="KEGG" id="tet:TTHERM_00266340"/>
<gene>
    <name evidence="2" type="ORF">TTHERM_00266340</name>
</gene>
<sequence>MQSMDKLQNESNEDFYKDIRSVIEDIRVNFLFMTKEVLMKTNRFINKQIIDSIKNYFFENQIGTLLKPKMEKDSLKKVKSEIEDNIKCDPENRYQDPEIPKYMIFMNAYVDQIEKYSLHQDYLNLLYDLILSDNQSKGFSDDWMTLIRKKITAVLLLGHFQSSNRQNLKNIFDLWANVYPNQQLNKVKKNFKNSKQCANKIANEENLKQLSSSDSDSSETEDQEVVKLQIKESKQRQSQNIKNSKAKKQFQQPSIQEAQDLDISQLKYSEQDILEISNQKNEETKTEISKEEKQINNRKTKQQSKTSTIKNIKQEKKQEQQLQSTKQKRKQDIISDQNQYEYNQNECDETSYSPLMQGAQAEIYIAETQFILDHEEDDEEEEDEDDDDDGEETNPQNYYRHVSIIKAKPKIKQQTLQKKIKKINLSQKRKKYCIRLTKIELQLEYLQR</sequence>
<dbReference type="Proteomes" id="UP000009168">
    <property type="component" value="Unassembled WGS sequence"/>
</dbReference>
<keyword evidence="3" id="KW-1185">Reference proteome</keyword>
<feature type="compositionally biased region" description="Basic and acidic residues" evidence="1">
    <location>
        <begin position="280"/>
        <end position="295"/>
    </location>
</feature>
<organism evidence="2 3">
    <name type="scientific">Tetrahymena thermophila (strain SB210)</name>
    <dbReference type="NCBI Taxonomy" id="312017"/>
    <lineage>
        <taxon>Eukaryota</taxon>
        <taxon>Sar</taxon>
        <taxon>Alveolata</taxon>
        <taxon>Ciliophora</taxon>
        <taxon>Intramacronucleata</taxon>
        <taxon>Oligohymenophorea</taxon>
        <taxon>Hymenostomatida</taxon>
        <taxon>Tetrahymenina</taxon>
        <taxon>Tetrahymenidae</taxon>
        <taxon>Tetrahymena</taxon>
    </lineage>
</organism>
<name>I7M172_TETTS</name>
<proteinExistence type="predicted"/>
<dbReference type="AlphaFoldDB" id="I7M172"/>
<feature type="region of interest" description="Disordered" evidence="1">
    <location>
        <begin position="205"/>
        <end position="255"/>
    </location>
</feature>
<dbReference type="InParanoid" id="I7M172"/>
<feature type="compositionally biased region" description="Polar residues" evidence="1">
    <location>
        <begin position="236"/>
        <end position="255"/>
    </location>
</feature>
<feature type="region of interest" description="Disordered" evidence="1">
    <location>
        <begin position="280"/>
        <end position="335"/>
    </location>
</feature>